<dbReference type="PANTHER" id="PTHR33308">
    <property type="entry name" value="PEPTIDOGLYCAN HYDROLASE FLGJ"/>
    <property type="match status" value="1"/>
</dbReference>
<dbReference type="Gene3D" id="2.10.70.40">
    <property type="entry name" value="peptidoglycan hydrolase"/>
    <property type="match status" value="1"/>
</dbReference>
<evidence type="ECO:0000256" key="7">
    <source>
        <dbReference type="ARBA" id="ARBA00022795"/>
    </source>
</evidence>
<dbReference type="STRING" id="247633.GP2143_11037"/>
<dbReference type="PANTHER" id="PTHR33308:SF9">
    <property type="entry name" value="PEPTIDOGLYCAN HYDROLASE FLGJ"/>
    <property type="match status" value="1"/>
</dbReference>
<organism evidence="13 14">
    <name type="scientific">marine gamma proteobacterium HTCC2143</name>
    <dbReference type="NCBI Taxonomy" id="247633"/>
    <lineage>
        <taxon>Bacteria</taxon>
        <taxon>Pseudomonadati</taxon>
        <taxon>Pseudomonadota</taxon>
        <taxon>Gammaproteobacteria</taxon>
        <taxon>Cellvibrionales</taxon>
        <taxon>Spongiibacteraceae</taxon>
        <taxon>BD1-7 clade</taxon>
    </lineage>
</organism>
<reference evidence="13 14" key="1">
    <citation type="journal article" date="2010" name="J. Bacteriol.">
        <title>Genome sequence of the oligotrophic marine Gammaproteobacterium HTCC2143, isolated from the Oregon Coast.</title>
        <authorList>
            <person name="Oh H.M."/>
            <person name="Kang I."/>
            <person name="Ferriera S."/>
            <person name="Giovannoni S.J."/>
            <person name="Cho J.C."/>
        </authorList>
    </citation>
    <scope>NUCLEOTIDE SEQUENCE [LARGE SCALE GENOMIC DNA]</scope>
    <source>
        <strain evidence="13 14">HTCC2143</strain>
    </source>
</reference>
<keyword evidence="13" id="KW-0966">Cell projection</keyword>
<dbReference type="GO" id="GO:0071555">
    <property type="term" value="P:cell wall organization"/>
    <property type="evidence" value="ECO:0007669"/>
    <property type="project" value="UniProtKB-KW"/>
</dbReference>
<dbReference type="SMART" id="SM00047">
    <property type="entry name" value="LYZ2"/>
    <property type="match status" value="1"/>
</dbReference>
<dbReference type="eggNOG" id="COG1705">
    <property type="taxonomic scope" value="Bacteria"/>
</dbReference>
<dbReference type="GO" id="GO:0004040">
    <property type="term" value="F:amidase activity"/>
    <property type="evidence" value="ECO:0007669"/>
    <property type="project" value="InterPro"/>
</dbReference>
<sequence length="331" mass="36016">MISSSTFSPTQNSDSYTDLSNLQSITKLGRTDKNQALGKVAQQFESMMVRMMMKSMRDANSVFAEGNFLSSDEGDTYQGMFDDQLALSLSQGRGMGVAETMIRQLQSRFGTSQNTVAQPVEKTVSSYLNTRNTETGPVPGAVAASYAAGKISSVASVHQPMKFDGSVAEFTENLFEMAKGAAEKLGVEPDILLAQAALETGWGKKISASGDRSSLNLFNIKADKRWSGDSIKVATMEVRDGVAVKEVAAFRAYRSAEHSFNDYVDFITNSPRYEGALQSDNPDAYIRNLSAAGYATDPNYADKVLRIANSENFRTAINHMTQLSELSLTVE</sequence>
<evidence type="ECO:0000256" key="4">
    <source>
        <dbReference type="ARBA" id="ARBA00007974"/>
    </source>
</evidence>
<dbReference type="GO" id="GO:0044780">
    <property type="term" value="P:bacterial-type flagellum assembly"/>
    <property type="evidence" value="ECO:0007669"/>
    <property type="project" value="InterPro"/>
</dbReference>
<evidence type="ECO:0000259" key="12">
    <source>
        <dbReference type="SMART" id="SM00047"/>
    </source>
</evidence>
<dbReference type="OrthoDB" id="289937at2"/>
<evidence type="ECO:0000256" key="2">
    <source>
        <dbReference type="ARBA" id="ARBA00004418"/>
    </source>
</evidence>
<dbReference type="eggNOG" id="COG3951">
    <property type="taxonomic scope" value="Bacteria"/>
</dbReference>
<dbReference type="PRINTS" id="PR01002">
    <property type="entry name" value="FLGFLGJ"/>
</dbReference>
<evidence type="ECO:0000313" key="13">
    <source>
        <dbReference type="EMBL" id="EAW30103.1"/>
    </source>
</evidence>
<comment type="caution">
    <text evidence="13">The sequence shown here is derived from an EMBL/GenBank/DDBJ whole genome shotgun (WGS) entry which is preliminary data.</text>
</comment>
<evidence type="ECO:0000256" key="3">
    <source>
        <dbReference type="ARBA" id="ARBA00006880"/>
    </source>
</evidence>
<comment type="subcellular location">
    <subcellularLocation>
        <location evidence="2">Periplasm</location>
    </subcellularLocation>
</comment>
<dbReference type="EMBL" id="AAVT01000010">
    <property type="protein sequence ID" value="EAW30103.1"/>
    <property type="molecule type" value="Genomic_DNA"/>
</dbReference>
<dbReference type="Gene3D" id="1.10.530.10">
    <property type="match status" value="1"/>
</dbReference>
<keyword evidence="9" id="KW-0326">Glycosidase</keyword>
<dbReference type="InterPro" id="IPR019301">
    <property type="entry name" value="Flagellar_prot_FlgJ_N"/>
</dbReference>
<evidence type="ECO:0000256" key="1">
    <source>
        <dbReference type="ARBA" id="ARBA00002954"/>
    </source>
</evidence>
<gene>
    <name evidence="13" type="ORF">GP2143_11037</name>
</gene>
<protein>
    <recommendedName>
        <fullName evidence="5">Peptidoglycan hydrolase FlgJ</fullName>
    </recommendedName>
    <alternativeName>
        <fullName evidence="11">Muramidase FlgJ</fullName>
    </alternativeName>
</protein>
<keyword evidence="6" id="KW-0574">Periplasm</keyword>
<comment type="function">
    <text evidence="1">Flagellum-specific muramidase which hydrolyzes the peptidoglycan layer to assemble the rod structure in the periplasmic space.</text>
</comment>
<evidence type="ECO:0000256" key="8">
    <source>
        <dbReference type="ARBA" id="ARBA00022801"/>
    </source>
</evidence>
<dbReference type="Pfam" id="PF10135">
    <property type="entry name" value="Rod-binding"/>
    <property type="match status" value="1"/>
</dbReference>
<dbReference type="Proteomes" id="UP000004931">
    <property type="component" value="Unassembled WGS sequence"/>
</dbReference>
<dbReference type="AlphaFoldDB" id="A0YG77"/>
<dbReference type="InterPro" id="IPR013377">
    <property type="entry name" value="FlgJ"/>
</dbReference>
<dbReference type="GO" id="GO:0071973">
    <property type="term" value="P:bacterial-type flagellum-dependent cell motility"/>
    <property type="evidence" value="ECO:0007669"/>
    <property type="project" value="TreeGrafter"/>
</dbReference>
<evidence type="ECO:0000313" key="14">
    <source>
        <dbReference type="Proteomes" id="UP000004931"/>
    </source>
</evidence>
<feature type="domain" description="Mannosyl-glycoprotein endo-beta-N-acetylglucosamidase-like" evidence="12">
    <location>
        <begin position="160"/>
        <end position="314"/>
    </location>
</feature>
<keyword evidence="8" id="KW-0378">Hydrolase</keyword>
<dbReference type="Pfam" id="PF01832">
    <property type="entry name" value="Glucosaminidase"/>
    <property type="match status" value="1"/>
</dbReference>
<keyword evidence="13" id="KW-0282">Flagellum</keyword>
<comment type="similarity">
    <text evidence="4">In the C-terminal section; belongs to the glycosyl hydrolase 73 family.</text>
</comment>
<proteinExistence type="inferred from homology"/>
<accession>A0YG77</accession>
<dbReference type="GO" id="GO:0042597">
    <property type="term" value="C:periplasmic space"/>
    <property type="evidence" value="ECO:0007669"/>
    <property type="project" value="UniProtKB-SubCell"/>
</dbReference>
<evidence type="ECO:0000256" key="6">
    <source>
        <dbReference type="ARBA" id="ARBA00022764"/>
    </source>
</evidence>
<name>A0YG77_9GAMM</name>
<keyword evidence="13" id="KW-0969">Cilium</keyword>
<evidence type="ECO:0000256" key="11">
    <source>
        <dbReference type="ARBA" id="ARBA00030835"/>
    </source>
</evidence>
<comment type="similarity">
    <text evidence="3">In the N-terminal section; belongs to the FlgJ family.</text>
</comment>
<dbReference type="NCBIfam" id="TIGR02541">
    <property type="entry name" value="flagell_FlgJ"/>
    <property type="match status" value="1"/>
</dbReference>
<keyword evidence="7" id="KW-1005">Bacterial flagellum biogenesis</keyword>
<dbReference type="InterPro" id="IPR051056">
    <property type="entry name" value="Glycosyl_Hydrolase_73"/>
</dbReference>
<evidence type="ECO:0000256" key="5">
    <source>
        <dbReference type="ARBA" id="ARBA00013433"/>
    </source>
</evidence>
<dbReference type="GO" id="GO:0016798">
    <property type="term" value="F:hydrolase activity, acting on glycosyl bonds"/>
    <property type="evidence" value="ECO:0007669"/>
    <property type="project" value="UniProtKB-KW"/>
</dbReference>
<dbReference type="InterPro" id="IPR002901">
    <property type="entry name" value="MGlyc_endo_b_GlcNAc-like_dom"/>
</dbReference>
<keyword evidence="10" id="KW-0961">Cell wall biogenesis/degradation</keyword>
<keyword evidence="14" id="KW-1185">Reference proteome</keyword>
<evidence type="ECO:0000256" key="10">
    <source>
        <dbReference type="ARBA" id="ARBA00023316"/>
    </source>
</evidence>
<evidence type="ECO:0000256" key="9">
    <source>
        <dbReference type="ARBA" id="ARBA00023295"/>
    </source>
</evidence>